<feature type="binding site" evidence="5">
    <location>
        <position position="179"/>
    </location>
    <ligand>
        <name>dihydroxyacetone phosphate</name>
        <dbReference type="ChEBI" id="CHEBI:57642"/>
    </ligand>
</feature>
<dbReference type="PANTHER" id="PTHR30304:SF0">
    <property type="entry name" value="D-TAGATOSE-1,6-BISPHOSPHATE ALDOLASE SUBUNIT GATY-RELATED"/>
    <property type="match status" value="1"/>
</dbReference>
<dbReference type="NCBIfam" id="TIGR00167">
    <property type="entry name" value="cbbA"/>
    <property type="match status" value="1"/>
</dbReference>
<dbReference type="InterPro" id="IPR000771">
    <property type="entry name" value="FBA_II"/>
</dbReference>
<dbReference type="SUPFAM" id="SSF51569">
    <property type="entry name" value="Aldolase"/>
    <property type="match status" value="1"/>
</dbReference>
<dbReference type="GO" id="GO:0008270">
    <property type="term" value="F:zinc ion binding"/>
    <property type="evidence" value="ECO:0007669"/>
    <property type="project" value="InterPro"/>
</dbReference>
<dbReference type="InterPro" id="IPR011289">
    <property type="entry name" value="Fruc_bis_ald_class-2"/>
</dbReference>
<dbReference type="GO" id="GO:0004332">
    <property type="term" value="F:fructose-bisphosphate aldolase activity"/>
    <property type="evidence" value="ECO:0007669"/>
    <property type="project" value="InterPro"/>
</dbReference>
<evidence type="ECO:0000256" key="5">
    <source>
        <dbReference type="PIRSR" id="PIRSR001359-2"/>
    </source>
</evidence>
<accession>A0A1G8H714</accession>
<feature type="binding site" evidence="5">
    <location>
        <begin position="252"/>
        <end position="255"/>
    </location>
    <ligand>
        <name>dihydroxyacetone phosphate</name>
        <dbReference type="ChEBI" id="CHEBI:57642"/>
    </ligand>
</feature>
<sequence length="308" mass="33119">MALVTTTEMFKKAYEGKYAIGAFNINNMEIIQGIVDACKVKNSAVILQVSKGAMKYAGPRYLKAMVDAAVAETGLDIALHLDHGPDLATVKEAIDAGFTSVMIDGSHLDFEENVKITKEVVEYAHSKGVVVEAELGILAGVEDDVHAEEHVYTDPDQAVEFVERTGVDSLAIAIGTSHGAFKFAGKPDLKFHILEEIQKRLPGFPIVLHGASAVSQEHVAMCNEFGGNIKGAQGIPVDMLRKASAMAVCKINMDTDIRLAMTASIRKAFADKPDGFDPRGYLGAARKEIQALVEKKIDEVLGSANSMN</sequence>
<comment type="cofactor">
    <cofactor evidence="6">
        <name>Zn(2+)</name>
        <dbReference type="ChEBI" id="CHEBI:29105"/>
    </cofactor>
    <text evidence="6">Binds 2 Zn(2+) ions per subunit. One is catalytic and the other provides a structural contribution.</text>
</comment>
<evidence type="ECO:0000256" key="1">
    <source>
        <dbReference type="ARBA" id="ARBA00022723"/>
    </source>
</evidence>
<dbReference type="PIRSF" id="PIRSF001359">
    <property type="entry name" value="F_bP_aldolase_II"/>
    <property type="match status" value="1"/>
</dbReference>
<dbReference type="Pfam" id="PF01116">
    <property type="entry name" value="F_bP_aldolase"/>
    <property type="match status" value="1"/>
</dbReference>
<feature type="binding site" evidence="5">
    <location>
        <begin position="210"/>
        <end position="212"/>
    </location>
    <ligand>
        <name>dihydroxyacetone phosphate</name>
        <dbReference type="ChEBI" id="CHEBI:57642"/>
    </ligand>
</feature>
<evidence type="ECO:0000256" key="2">
    <source>
        <dbReference type="ARBA" id="ARBA00022833"/>
    </source>
</evidence>
<feature type="binding site" evidence="6">
    <location>
        <position position="134"/>
    </location>
    <ligand>
        <name>Zn(2+)</name>
        <dbReference type="ChEBI" id="CHEBI:29105"/>
        <label>2</label>
    </ligand>
</feature>
<keyword evidence="3" id="KW-0456">Lyase</keyword>
<dbReference type="InterPro" id="IPR050246">
    <property type="entry name" value="Class_II_FBP_aldolase"/>
</dbReference>
<proteinExistence type="predicted"/>
<evidence type="ECO:0000256" key="4">
    <source>
        <dbReference type="PIRSR" id="PIRSR001359-1"/>
    </source>
</evidence>
<keyword evidence="2 6" id="KW-0862">Zinc</keyword>
<feature type="binding site" evidence="6">
    <location>
        <position position="83"/>
    </location>
    <ligand>
        <name>Zn(2+)</name>
        <dbReference type="ChEBI" id="CHEBI:29105"/>
        <label>1</label>
        <note>catalytic</note>
    </ligand>
</feature>
<feature type="binding site" evidence="6">
    <location>
        <position position="104"/>
    </location>
    <ligand>
        <name>Zn(2+)</name>
        <dbReference type="ChEBI" id="CHEBI:29105"/>
        <label>2</label>
    </ligand>
</feature>
<feature type="binding site" evidence="6">
    <location>
        <position position="178"/>
    </location>
    <ligand>
        <name>Zn(2+)</name>
        <dbReference type="ChEBI" id="CHEBI:29105"/>
        <label>1</label>
        <note>catalytic</note>
    </ligand>
</feature>
<dbReference type="GO" id="GO:0030388">
    <property type="term" value="P:fructose 1,6-bisphosphate metabolic process"/>
    <property type="evidence" value="ECO:0007669"/>
    <property type="project" value="InterPro"/>
</dbReference>
<keyword evidence="1 6" id="KW-0479">Metal-binding</keyword>
<dbReference type="GO" id="GO:0006096">
    <property type="term" value="P:glycolytic process"/>
    <property type="evidence" value="ECO:0007669"/>
    <property type="project" value="InterPro"/>
</dbReference>
<gene>
    <name evidence="7" type="ORF">SAMN05421804_101495</name>
</gene>
<dbReference type="AlphaFoldDB" id="A0A1G8H714"/>
<dbReference type="EMBL" id="FNDZ01000001">
    <property type="protein sequence ID" value="SDI02422.1"/>
    <property type="molecule type" value="Genomic_DNA"/>
</dbReference>
<evidence type="ECO:0000256" key="3">
    <source>
        <dbReference type="ARBA" id="ARBA00023239"/>
    </source>
</evidence>
<dbReference type="CDD" id="cd00947">
    <property type="entry name" value="TBP_aldolase_IIB"/>
    <property type="match status" value="1"/>
</dbReference>
<protein>
    <submittedName>
        <fullName evidence="7">Fructose-bisphosphate aldolase, class II</fullName>
    </submittedName>
</protein>
<dbReference type="Gene3D" id="3.20.20.70">
    <property type="entry name" value="Aldolase class I"/>
    <property type="match status" value="1"/>
</dbReference>
<dbReference type="RefSeq" id="WP_031573635.1">
    <property type="nucleotide sequence ID" value="NZ_DAMANS010000028.1"/>
</dbReference>
<feature type="active site" description="Proton donor" evidence="4">
    <location>
        <position position="82"/>
    </location>
</feature>
<dbReference type="Proteomes" id="UP000183255">
    <property type="component" value="Unassembled WGS sequence"/>
</dbReference>
<dbReference type="PANTHER" id="PTHR30304">
    <property type="entry name" value="D-TAGATOSE-1,6-BISPHOSPHATE ALDOLASE"/>
    <property type="match status" value="1"/>
</dbReference>
<dbReference type="NCBIfam" id="TIGR01859">
    <property type="entry name" value="fruc_bis_ald"/>
    <property type="match status" value="1"/>
</dbReference>
<evidence type="ECO:0000313" key="7">
    <source>
        <dbReference type="EMBL" id="SDI02422.1"/>
    </source>
</evidence>
<dbReference type="InterPro" id="IPR013785">
    <property type="entry name" value="Aldolase_TIM"/>
</dbReference>
<feature type="binding site" evidence="6">
    <location>
        <position position="209"/>
    </location>
    <ligand>
        <name>Zn(2+)</name>
        <dbReference type="ChEBI" id="CHEBI:29105"/>
        <label>1</label>
        <note>catalytic</note>
    </ligand>
</feature>
<evidence type="ECO:0000313" key="8">
    <source>
        <dbReference type="Proteomes" id="UP000183255"/>
    </source>
</evidence>
<evidence type="ECO:0000256" key="6">
    <source>
        <dbReference type="PIRSR" id="PIRSR001359-3"/>
    </source>
</evidence>
<organism evidence="7 8">
    <name type="scientific">Proteiniclasticum ruminis</name>
    <dbReference type="NCBI Taxonomy" id="398199"/>
    <lineage>
        <taxon>Bacteria</taxon>
        <taxon>Bacillati</taxon>
        <taxon>Bacillota</taxon>
        <taxon>Clostridia</taxon>
        <taxon>Eubacteriales</taxon>
        <taxon>Clostridiaceae</taxon>
        <taxon>Proteiniclasticum</taxon>
    </lineage>
</organism>
<reference evidence="7 8" key="1">
    <citation type="submission" date="2016-10" db="EMBL/GenBank/DDBJ databases">
        <authorList>
            <person name="de Groot N.N."/>
        </authorList>
    </citation>
    <scope>NUCLEOTIDE SEQUENCE [LARGE SCALE GENOMIC DNA]</scope>
    <source>
        <strain evidence="7 8">CGMCC 1.5058</strain>
    </source>
</reference>
<name>A0A1G8H714_9CLOT</name>